<evidence type="ECO:0000256" key="5">
    <source>
        <dbReference type="ARBA" id="ARBA00022882"/>
    </source>
</evidence>
<dbReference type="Gene3D" id="1.20.120.350">
    <property type="entry name" value="Voltage-gated potassium channels. Chain C"/>
    <property type="match status" value="1"/>
</dbReference>
<evidence type="ECO:0000313" key="14">
    <source>
        <dbReference type="Proteomes" id="UP000663852"/>
    </source>
</evidence>
<keyword evidence="7" id="KW-0406">Ion transport</keyword>
<accession>A0A814T5T8</accession>
<keyword evidence="13" id="KW-1185">Reference proteome</keyword>
<evidence type="ECO:0000256" key="10">
    <source>
        <dbReference type="SAM" id="Phobius"/>
    </source>
</evidence>
<evidence type="ECO:0008006" key="15">
    <source>
        <dbReference type="Google" id="ProtNLM"/>
    </source>
</evidence>
<dbReference type="GO" id="GO:0005886">
    <property type="term" value="C:plasma membrane"/>
    <property type="evidence" value="ECO:0007669"/>
    <property type="project" value="UniProtKB-SubCell"/>
</dbReference>
<dbReference type="InterPro" id="IPR031846">
    <property type="entry name" value="Hvcn1"/>
</dbReference>
<dbReference type="PANTHER" id="PTHR46480">
    <property type="entry name" value="F20B24.22"/>
    <property type="match status" value="1"/>
</dbReference>
<evidence type="ECO:0000256" key="2">
    <source>
        <dbReference type="ARBA" id="ARBA00022448"/>
    </source>
</evidence>
<keyword evidence="5" id="KW-0851">Voltage-gated channel</keyword>
<comment type="caution">
    <text evidence="11">The sequence shown here is derived from an EMBL/GenBank/DDBJ whole genome shotgun (WGS) entry which is preliminary data.</text>
</comment>
<evidence type="ECO:0000256" key="7">
    <source>
        <dbReference type="ARBA" id="ARBA00023065"/>
    </source>
</evidence>
<evidence type="ECO:0000256" key="3">
    <source>
        <dbReference type="ARBA" id="ARBA00022475"/>
    </source>
</evidence>
<evidence type="ECO:0000313" key="11">
    <source>
        <dbReference type="EMBL" id="CAF1155581.1"/>
    </source>
</evidence>
<comment type="subcellular location">
    <subcellularLocation>
        <location evidence="1">Cell membrane</location>
        <topology evidence="1">Multi-pass membrane protein</topology>
    </subcellularLocation>
</comment>
<keyword evidence="3" id="KW-1003">Cell membrane</keyword>
<dbReference type="AlphaFoldDB" id="A0A814T5T8"/>
<reference evidence="11" key="1">
    <citation type="submission" date="2021-02" db="EMBL/GenBank/DDBJ databases">
        <authorList>
            <person name="Nowell W R."/>
        </authorList>
    </citation>
    <scope>NUCLEOTIDE SEQUENCE</scope>
</reference>
<evidence type="ECO:0000256" key="9">
    <source>
        <dbReference type="ARBA" id="ARBA00023303"/>
    </source>
</evidence>
<evidence type="ECO:0000256" key="1">
    <source>
        <dbReference type="ARBA" id="ARBA00004651"/>
    </source>
</evidence>
<organism evidence="11 14">
    <name type="scientific">Adineta ricciae</name>
    <name type="common">Rotifer</name>
    <dbReference type="NCBI Taxonomy" id="249248"/>
    <lineage>
        <taxon>Eukaryota</taxon>
        <taxon>Metazoa</taxon>
        <taxon>Spiralia</taxon>
        <taxon>Gnathifera</taxon>
        <taxon>Rotifera</taxon>
        <taxon>Eurotatoria</taxon>
        <taxon>Bdelloidea</taxon>
        <taxon>Adinetida</taxon>
        <taxon>Adinetidae</taxon>
        <taxon>Adineta</taxon>
    </lineage>
</organism>
<keyword evidence="9" id="KW-0407">Ion channel</keyword>
<dbReference type="EMBL" id="CAJNOR010006069">
    <property type="protein sequence ID" value="CAF1584691.1"/>
    <property type="molecule type" value="Genomic_DNA"/>
</dbReference>
<dbReference type="EMBL" id="CAJNOJ010000122">
    <property type="protein sequence ID" value="CAF1155581.1"/>
    <property type="molecule type" value="Genomic_DNA"/>
</dbReference>
<dbReference type="GO" id="GO:0034702">
    <property type="term" value="C:monoatomic ion channel complex"/>
    <property type="evidence" value="ECO:0007669"/>
    <property type="project" value="UniProtKB-KW"/>
</dbReference>
<keyword evidence="6 10" id="KW-1133">Transmembrane helix</keyword>
<sequence>MVNKVEMDKFIAINNERKSSSDTIGFFSRWWNQGFHSQEVISCAIESFYFHVLIIFLVVLDTTLVVTEILLDSFKIHYECEFHTGDEHKSHYHLTIVRLEFAIEVAHYLSIGILAFFVIELLVRIFASGKEFCNIRRRKMEYFDAFIVVTSLIIDLCFLRGENKLLGEELILVLAFRLWRFVRIISSVTEATLHRQRKHKDHLNQQYLNAIRRLVDLLVHKTNYAEKNANEQNLGALLEHFQNIDQQCQSSLEALSQNRELTSSAVVEQFVYEISGLENKSSHSIISAMFAKSSEV</sequence>
<name>A0A814T5T8_ADIRI</name>
<feature type="transmembrane region" description="Helical" evidence="10">
    <location>
        <begin position="105"/>
        <end position="123"/>
    </location>
</feature>
<keyword evidence="8 10" id="KW-0472">Membrane</keyword>
<dbReference type="GO" id="GO:0030171">
    <property type="term" value="F:voltage-gated proton channel activity"/>
    <property type="evidence" value="ECO:0007669"/>
    <property type="project" value="InterPro"/>
</dbReference>
<proteinExistence type="predicted"/>
<protein>
    <recommendedName>
        <fullName evidence="15">Hydrogen voltage-gated channel 1</fullName>
    </recommendedName>
</protein>
<keyword evidence="4 10" id="KW-0812">Transmembrane</keyword>
<evidence type="ECO:0000256" key="6">
    <source>
        <dbReference type="ARBA" id="ARBA00022989"/>
    </source>
</evidence>
<evidence type="ECO:0000313" key="12">
    <source>
        <dbReference type="EMBL" id="CAF1584691.1"/>
    </source>
</evidence>
<dbReference type="InterPro" id="IPR027359">
    <property type="entry name" value="Volt_channel_dom_sf"/>
</dbReference>
<dbReference type="Proteomes" id="UP000663828">
    <property type="component" value="Unassembled WGS sequence"/>
</dbReference>
<dbReference type="Proteomes" id="UP000663852">
    <property type="component" value="Unassembled WGS sequence"/>
</dbReference>
<feature type="transmembrane region" description="Helical" evidence="10">
    <location>
        <begin position="48"/>
        <end position="71"/>
    </location>
</feature>
<dbReference type="PANTHER" id="PTHR46480:SF1">
    <property type="entry name" value="VOLTAGE-GATED HYDROGEN CHANNEL 1"/>
    <property type="match status" value="1"/>
</dbReference>
<gene>
    <name evidence="11" type="ORF">EDS130_LOCUS22846</name>
    <name evidence="12" type="ORF">XAT740_LOCUS45897</name>
</gene>
<dbReference type="OrthoDB" id="427456at2759"/>
<evidence type="ECO:0000256" key="8">
    <source>
        <dbReference type="ARBA" id="ARBA00023136"/>
    </source>
</evidence>
<keyword evidence="2" id="KW-0813">Transport</keyword>
<evidence type="ECO:0000256" key="4">
    <source>
        <dbReference type="ARBA" id="ARBA00022692"/>
    </source>
</evidence>
<evidence type="ECO:0000313" key="13">
    <source>
        <dbReference type="Proteomes" id="UP000663828"/>
    </source>
</evidence>